<sequence>MSTAPSAAPPAASTPAPALTPPFAEVELLQAKLRIAELENEKLELELKVAKRVAVSDDDDDAKALFTGNLEKTNTTVVERLVLSDSESEDEGDRTVGDTLPEALAFGLLAALQHQARALAYFQPSLETLQASIPSSSAMLEGNNMPGDLFGRGAAHLCAAVLLQTANVGDLVDNYRRQAIKSLSVEPIRWPSPRSFVNYGLTETESEWTGIDEEDNEPRPAKAQGAARVDAIRVPEPEGPSPDVTSRTRPDSLEALINSGSETTVANAPFANWLVECPVTANRPTRRRADSTQNSKSVLFARRPSLPSKQKK</sequence>
<comment type="caution">
    <text evidence="3">The sequence shown here is derived from an EMBL/GenBank/DDBJ whole genome shotgun (WGS) entry which is preliminary data.</text>
</comment>
<keyword evidence="1" id="KW-0175">Coiled coil</keyword>
<feature type="region of interest" description="Disordered" evidence="2">
    <location>
        <begin position="281"/>
        <end position="312"/>
    </location>
</feature>
<evidence type="ECO:0000256" key="2">
    <source>
        <dbReference type="SAM" id="MobiDB-lite"/>
    </source>
</evidence>
<keyword evidence="4" id="KW-1185">Reference proteome</keyword>
<dbReference type="AlphaFoldDB" id="A0A8H7ZV39"/>
<reference evidence="3 4" key="1">
    <citation type="journal article" name="Sci. Rep.">
        <title>Genome-scale phylogenetic analyses confirm Olpidium as the closest living zoosporic fungus to the non-flagellated, terrestrial fungi.</title>
        <authorList>
            <person name="Chang Y."/>
            <person name="Rochon D."/>
            <person name="Sekimoto S."/>
            <person name="Wang Y."/>
            <person name="Chovatia M."/>
            <person name="Sandor L."/>
            <person name="Salamov A."/>
            <person name="Grigoriev I.V."/>
            <person name="Stajich J.E."/>
            <person name="Spatafora J.W."/>
        </authorList>
    </citation>
    <scope>NUCLEOTIDE SEQUENCE [LARGE SCALE GENOMIC DNA]</scope>
    <source>
        <strain evidence="3">S191</strain>
    </source>
</reference>
<feature type="coiled-coil region" evidence="1">
    <location>
        <begin position="26"/>
        <end position="53"/>
    </location>
</feature>
<gene>
    <name evidence="3" type="ORF">BJ554DRAFT_8105</name>
</gene>
<accession>A0A8H7ZV39</accession>
<organism evidence="3 4">
    <name type="scientific">Olpidium bornovanus</name>
    <dbReference type="NCBI Taxonomy" id="278681"/>
    <lineage>
        <taxon>Eukaryota</taxon>
        <taxon>Fungi</taxon>
        <taxon>Fungi incertae sedis</taxon>
        <taxon>Olpidiomycota</taxon>
        <taxon>Olpidiomycotina</taxon>
        <taxon>Olpidiomycetes</taxon>
        <taxon>Olpidiales</taxon>
        <taxon>Olpidiaceae</taxon>
        <taxon>Olpidium</taxon>
    </lineage>
</organism>
<dbReference type="EMBL" id="JAEFCI010006074">
    <property type="protein sequence ID" value="KAG5459915.1"/>
    <property type="molecule type" value="Genomic_DNA"/>
</dbReference>
<proteinExistence type="predicted"/>
<evidence type="ECO:0000313" key="3">
    <source>
        <dbReference type="EMBL" id="KAG5459915.1"/>
    </source>
</evidence>
<feature type="compositionally biased region" description="Low complexity" evidence="2">
    <location>
        <begin position="1"/>
        <end position="17"/>
    </location>
</feature>
<feature type="region of interest" description="Disordered" evidence="2">
    <location>
        <begin position="208"/>
        <end position="227"/>
    </location>
</feature>
<feature type="region of interest" description="Disordered" evidence="2">
    <location>
        <begin position="1"/>
        <end position="21"/>
    </location>
</feature>
<evidence type="ECO:0000256" key="1">
    <source>
        <dbReference type="SAM" id="Coils"/>
    </source>
</evidence>
<evidence type="ECO:0000313" key="4">
    <source>
        <dbReference type="Proteomes" id="UP000673691"/>
    </source>
</evidence>
<protein>
    <submittedName>
        <fullName evidence="3">Uncharacterized protein</fullName>
    </submittedName>
</protein>
<dbReference type="Proteomes" id="UP000673691">
    <property type="component" value="Unassembled WGS sequence"/>
</dbReference>
<name>A0A8H7ZV39_9FUNG</name>